<feature type="transmembrane region" description="Helical" evidence="6">
    <location>
        <begin position="24"/>
        <end position="52"/>
    </location>
</feature>
<evidence type="ECO:0000256" key="2">
    <source>
        <dbReference type="ARBA" id="ARBA00022475"/>
    </source>
</evidence>
<evidence type="ECO:0000256" key="5">
    <source>
        <dbReference type="ARBA" id="ARBA00023136"/>
    </source>
</evidence>
<protein>
    <submittedName>
        <fullName evidence="7">Cobalt ECF transporter T component CbiQ</fullName>
    </submittedName>
</protein>
<feature type="transmembrane region" description="Helical" evidence="6">
    <location>
        <begin position="95"/>
        <end position="116"/>
    </location>
</feature>
<comment type="caution">
    <text evidence="7">The sequence shown here is derived from an EMBL/GenBank/DDBJ whole genome shotgun (WGS) entry which is preliminary data.</text>
</comment>
<dbReference type="CDD" id="cd16914">
    <property type="entry name" value="EcfT"/>
    <property type="match status" value="1"/>
</dbReference>
<proteinExistence type="predicted"/>
<name>A0A3M8CG99_9BACL</name>
<organism evidence="7 8">
    <name type="scientific">Brevibacillus invocatus</name>
    <dbReference type="NCBI Taxonomy" id="173959"/>
    <lineage>
        <taxon>Bacteria</taxon>
        <taxon>Bacillati</taxon>
        <taxon>Bacillota</taxon>
        <taxon>Bacilli</taxon>
        <taxon>Bacillales</taxon>
        <taxon>Paenibacillaceae</taxon>
        <taxon>Brevibacillus</taxon>
    </lineage>
</organism>
<dbReference type="InterPro" id="IPR052770">
    <property type="entry name" value="Cobalt_transport_CbiQ"/>
</dbReference>
<reference evidence="7 8" key="1">
    <citation type="submission" date="2018-10" db="EMBL/GenBank/DDBJ databases">
        <title>Phylogenomics of Brevibacillus.</title>
        <authorList>
            <person name="Dunlap C."/>
        </authorList>
    </citation>
    <scope>NUCLEOTIDE SEQUENCE [LARGE SCALE GENOMIC DNA]</scope>
    <source>
        <strain evidence="7 8">JCM 12215</strain>
    </source>
</reference>
<evidence type="ECO:0000256" key="4">
    <source>
        <dbReference type="ARBA" id="ARBA00022989"/>
    </source>
</evidence>
<dbReference type="InterPro" id="IPR003339">
    <property type="entry name" value="ABC/ECF_trnsptr_transmembrane"/>
</dbReference>
<keyword evidence="4 6" id="KW-1133">Transmembrane helix</keyword>
<dbReference type="GO" id="GO:0006824">
    <property type="term" value="P:cobalt ion transport"/>
    <property type="evidence" value="ECO:0007669"/>
    <property type="project" value="InterPro"/>
</dbReference>
<dbReference type="EMBL" id="RHHR01000014">
    <property type="protein sequence ID" value="RNB74523.1"/>
    <property type="molecule type" value="Genomic_DNA"/>
</dbReference>
<keyword evidence="2" id="KW-1003">Cell membrane</keyword>
<sequence>MKWQQLDTLAYQNRLRHLSPVHKLLLGIILLVLVIAGHRLVQVLVFFWMGLWVVGYARIPMRHYLLFLLLPFSFFAAGLPALLIDVSRAPDPFDASGFVLWWQAGGYLFTVSVSSLQRVLDLFCRTMSSLAVFSFILFTVPFSEILQVLRKARVPALVIDLLMVMYRFIFVLLSLSMQLWVAQRSRGGHQGFRASLKDVGQLAAQLFARSMRHYERLYQGMAARGMTEHFQVQGIVTHSRSRRYEWESYLGCLVLILLELWIGGLRL</sequence>
<evidence type="ECO:0000313" key="7">
    <source>
        <dbReference type="EMBL" id="RNB74523.1"/>
    </source>
</evidence>
<feature type="transmembrane region" description="Helical" evidence="6">
    <location>
        <begin position="64"/>
        <end position="83"/>
    </location>
</feature>
<dbReference type="PANTHER" id="PTHR43723">
    <property type="entry name" value="COBALT TRANSPORT PROTEIN CBIQ"/>
    <property type="match status" value="1"/>
</dbReference>
<dbReference type="InterPro" id="IPR012809">
    <property type="entry name" value="ECF_CbiQ"/>
</dbReference>
<dbReference type="PANTHER" id="PTHR43723:SF1">
    <property type="entry name" value="COBALT TRANSPORT PROTEIN CBIQ"/>
    <property type="match status" value="1"/>
</dbReference>
<dbReference type="Proteomes" id="UP000282028">
    <property type="component" value="Unassembled WGS sequence"/>
</dbReference>
<keyword evidence="3 6" id="KW-0812">Transmembrane</keyword>
<dbReference type="NCBIfam" id="TIGR02454">
    <property type="entry name" value="ECF_T_CbiQ"/>
    <property type="match status" value="1"/>
</dbReference>
<feature type="transmembrane region" description="Helical" evidence="6">
    <location>
        <begin position="128"/>
        <end position="149"/>
    </location>
</feature>
<gene>
    <name evidence="7" type="primary">cbiQ</name>
    <name evidence="7" type="ORF">EDM52_09690</name>
</gene>
<evidence type="ECO:0000256" key="6">
    <source>
        <dbReference type="SAM" id="Phobius"/>
    </source>
</evidence>
<keyword evidence="8" id="KW-1185">Reference proteome</keyword>
<evidence type="ECO:0000256" key="1">
    <source>
        <dbReference type="ARBA" id="ARBA00004651"/>
    </source>
</evidence>
<keyword evidence="5 6" id="KW-0472">Membrane</keyword>
<feature type="transmembrane region" description="Helical" evidence="6">
    <location>
        <begin position="248"/>
        <end position="265"/>
    </location>
</feature>
<dbReference type="RefSeq" id="WP_122908808.1">
    <property type="nucleotide sequence ID" value="NZ_CBCSBE010000006.1"/>
</dbReference>
<dbReference type="GO" id="GO:0043190">
    <property type="term" value="C:ATP-binding cassette (ABC) transporter complex"/>
    <property type="evidence" value="ECO:0007669"/>
    <property type="project" value="InterPro"/>
</dbReference>
<evidence type="ECO:0000256" key="3">
    <source>
        <dbReference type="ARBA" id="ARBA00022692"/>
    </source>
</evidence>
<dbReference type="OrthoDB" id="9815246at2"/>
<evidence type="ECO:0000313" key="8">
    <source>
        <dbReference type="Proteomes" id="UP000282028"/>
    </source>
</evidence>
<dbReference type="AlphaFoldDB" id="A0A3M8CG99"/>
<feature type="transmembrane region" description="Helical" evidence="6">
    <location>
        <begin position="161"/>
        <end position="182"/>
    </location>
</feature>
<comment type="subcellular location">
    <subcellularLocation>
        <location evidence="1">Cell membrane</location>
        <topology evidence="1">Multi-pass membrane protein</topology>
    </subcellularLocation>
</comment>
<dbReference type="Pfam" id="PF02361">
    <property type="entry name" value="CbiQ"/>
    <property type="match status" value="1"/>
</dbReference>
<accession>A0A3M8CG99</accession>